<name>A0A6J7JE63_9ZZZZ</name>
<evidence type="ECO:0000256" key="1">
    <source>
        <dbReference type="ARBA" id="ARBA00022801"/>
    </source>
</evidence>
<evidence type="ECO:0000259" key="2">
    <source>
        <dbReference type="Pfam" id="PF06737"/>
    </source>
</evidence>
<accession>A0A6J7JE63</accession>
<gene>
    <name evidence="3" type="ORF">UFOPK3674_01863</name>
</gene>
<dbReference type="EMBL" id="CAFBMX010000010">
    <property type="protein sequence ID" value="CAB4941506.1"/>
    <property type="molecule type" value="Genomic_DNA"/>
</dbReference>
<dbReference type="AlphaFoldDB" id="A0A6J7JE63"/>
<dbReference type="InterPro" id="IPR010618">
    <property type="entry name" value="RPF"/>
</dbReference>
<dbReference type="Pfam" id="PF06737">
    <property type="entry name" value="Transglycosylas"/>
    <property type="match status" value="1"/>
</dbReference>
<sequence length="86" mass="9631">MPRNWRTWLAIGRCEQPGPGRWGIHWRNPGPTYGGGLGIYQGTWNGFKPRGYPSSPGRATWRQQMVVANRILRAVGITAWGCHTAV</sequence>
<organism evidence="3">
    <name type="scientific">freshwater metagenome</name>
    <dbReference type="NCBI Taxonomy" id="449393"/>
    <lineage>
        <taxon>unclassified sequences</taxon>
        <taxon>metagenomes</taxon>
        <taxon>ecological metagenomes</taxon>
    </lineage>
</organism>
<dbReference type="InterPro" id="IPR023346">
    <property type="entry name" value="Lysozyme-like_dom_sf"/>
</dbReference>
<evidence type="ECO:0000313" key="3">
    <source>
        <dbReference type="EMBL" id="CAB4941506.1"/>
    </source>
</evidence>
<proteinExistence type="predicted"/>
<keyword evidence="1" id="KW-0378">Hydrolase</keyword>
<reference evidence="3" key="1">
    <citation type="submission" date="2020-05" db="EMBL/GenBank/DDBJ databases">
        <authorList>
            <person name="Chiriac C."/>
            <person name="Salcher M."/>
            <person name="Ghai R."/>
            <person name="Kavagutti S V."/>
        </authorList>
    </citation>
    <scope>NUCLEOTIDE SEQUENCE</scope>
</reference>
<feature type="domain" description="Resuscitation-promoting factor core lysozyme-like" evidence="2">
    <location>
        <begin position="7"/>
        <end position="82"/>
    </location>
</feature>
<dbReference type="Gene3D" id="1.10.530.10">
    <property type="match status" value="1"/>
</dbReference>
<dbReference type="GO" id="GO:0016787">
    <property type="term" value="F:hydrolase activity"/>
    <property type="evidence" value="ECO:0007669"/>
    <property type="project" value="UniProtKB-KW"/>
</dbReference>
<dbReference type="SUPFAM" id="SSF53955">
    <property type="entry name" value="Lysozyme-like"/>
    <property type="match status" value="1"/>
</dbReference>
<protein>
    <submittedName>
        <fullName evidence="3">Unannotated protein</fullName>
    </submittedName>
</protein>